<evidence type="ECO:0000256" key="1">
    <source>
        <dbReference type="ARBA" id="ARBA00004374"/>
    </source>
</evidence>
<dbReference type="Pfam" id="PF01459">
    <property type="entry name" value="Porin_3"/>
    <property type="match status" value="1"/>
</dbReference>
<keyword evidence="6" id="KW-1000">Mitochondrion outer membrane</keyword>
<gene>
    <name evidence="12" type="primary">LOC115629508</name>
</gene>
<dbReference type="RefSeq" id="XP_030381849.1">
    <property type="nucleotide sequence ID" value="XM_030525989.1"/>
</dbReference>
<feature type="region of interest" description="Disordered" evidence="10">
    <location>
        <begin position="30"/>
        <end position="49"/>
    </location>
</feature>
<protein>
    <submittedName>
        <fullName evidence="12">Mitochondrial import receptor subunit TOM40 homolog 1-like</fullName>
    </submittedName>
</protein>
<keyword evidence="11" id="KW-1185">Reference proteome</keyword>
<accession>A0A6J2U0H2</accession>
<reference evidence="12" key="1">
    <citation type="submission" date="2025-08" db="UniProtKB">
        <authorList>
            <consortium name="RefSeq"/>
        </authorList>
    </citation>
    <scope>IDENTIFICATION</scope>
    <source>
        <strain evidence="12">11010-0011.00</strain>
        <tissue evidence="12">Whole body</tissue>
    </source>
</reference>
<dbReference type="PANTHER" id="PTHR10802">
    <property type="entry name" value="MITOCHONDRIAL IMPORT RECEPTOR SUBUNIT TOM40"/>
    <property type="match status" value="1"/>
</dbReference>
<evidence type="ECO:0000313" key="11">
    <source>
        <dbReference type="Proteomes" id="UP000504634"/>
    </source>
</evidence>
<dbReference type="GO" id="GO:0030150">
    <property type="term" value="P:protein import into mitochondrial matrix"/>
    <property type="evidence" value="ECO:0007669"/>
    <property type="project" value="InterPro"/>
</dbReference>
<evidence type="ECO:0000256" key="3">
    <source>
        <dbReference type="ARBA" id="ARBA00022448"/>
    </source>
</evidence>
<keyword evidence="4" id="KW-1134">Transmembrane beta strand</keyword>
<evidence type="ECO:0000256" key="9">
    <source>
        <dbReference type="ARBA" id="ARBA00023136"/>
    </source>
</evidence>
<dbReference type="Gene3D" id="2.40.160.10">
    <property type="entry name" value="Porin"/>
    <property type="match status" value="1"/>
</dbReference>
<dbReference type="GeneID" id="115629508"/>
<evidence type="ECO:0000256" key="5">
    <source>
        <dbReference type="ARBA" id="ARBA00022692"/>
    </source>
</evidence>
<feature type="compositionally biased region" description="Polar residues" evidence="10">
    <location>
        <begin position="34"/>
        <end position="45"/>
    </location>
</feature>
<keyword evidence="7" id="KW-0653">Protein transport</keyword>
<evidence type="ECO:0000313" key="12">
    <source>
        <dbReference type="RefSeq" id="XP_030381849.1"/>
    </source>
</evidence>
<dbReference type="AlphaFoldDB" id="A0A6J2U0H2"/>
<comment type="subcellular location">
    <subcellularLocation>
        <location evidence="1">Mitochondrion outer membrane</location>
        <topology evidence="1">Multi-pass membrane protein</topology>
    </subcellularLocation>
</comment>
<feature type="compositionally biased region" description="Low complexity" evidence="10">
    <location>
        <begin position="93"/>
        <end position="115"/>
    </location>
</feature>
<dbReference type="InterPro" id="IPR037930">
    <property type="entry name" value="Tom40"/>
</dbReference>
<dbReference type="CDD" id="cd07305">
    <property type="entry name" value="Porin3_Tom40"/>
    <property type="match status" value="1"/>
</dbReference>
<dbReference type="OrthoDB" id="19656at2759"/>
<sequence length="424" mass="46759">MGNVLASQPYSQEDRDKLFRLFGIRMANEGDDNTLPTGRGTQKYSKASDRRMEIKLDRLNEQARIEEYPEGKKSIEPQLQLSVPYPTAIPATSNNNNNNNSSGSSSISSSNSGSNTITAINMGDQAMQQNEPDPERQNPGCVGDIHRKCRDVQPTPFEGLKFIVNKTVNNNFFIGHTLQLGKPQNSKYFFNATYAGKGAAAFTKESYPMLTGEMDTAGNLTATLLNYLTPRLRTKLRAAIIESKLVDANFSVDYMGDDFTCSCVVSNIDFKRRTGLAVASYLQEIVPKLAIGLELVYQSEDCVPGGEVAAISGLARYENGSRLWSGMINVNSLEMCYTQSYGESLKASVHMHANILKRQAITRLCYQCDIPKGHFTFRGSVDTRGVISGVCEKRLVPMPMLLVLSGKLNHLSSHFRFGVGVVLD</sequence>
<organism evidence="11 12">
    <name type="scientific">Drosophila lebanonensis</name>
    <name type="common">Fruit fly</name>
    <name type="synonym">Scaptodrosophila lebanonensis</name>
    <dbReference type="NCBI Taxonomy" id="7225"/>
    <lineage>
        <taxon>Eukaryota</taxon>
        <taxon>Metazoa</taxon>
        <taxon>Ecdysozoa</taxon>
        <taxon>Arthropoda</taxon>
        <taxon>Hexapoda</taxon>
        <taxon>Insecta</taxon>
        <taxon>Pterygota</taxon>
        <taxon>Neoptera</taxon>
        <taxon>Endopterygota</taxon>
        <taxon>Diptera</taxon>
        <taxon>Brachycera</taxon>
        <taxon>Muscomorpha</taxon>
        <taxon>Ephydroidea</taxon>
        <taxon>Drosophilidae</taxon>
        <taxon>Scaptodrosophila</taxon>
    </lineage>
</organism>
<proteinExistence type="inferred from homology"/>
<evidence type="ECO:0000256" key="2">
    <source>
        <dbReference type="ARBA" id="ARBA00010510"/>
    </source>
</evidence>
<evidence type="ECO:0000256" key="4">
    <source>
        <dbReference type="ARBA" id="ARBA00022452"/>
    </source>
</evidence>
<dbReference type="InterPro" id="IPR027246">
    <property type="entry name" value="Porin_Euk/Tom40"/>
</dbReference>
<comment type="similarity">
    <text evidence="2">Belongs to the Tom40 family.</text>
</comment>
<dbReference type="GO" id="GO:0005741">
    <property type="term" value="C:mitochondrial outer membrane"/>
    <property type="evidence" value="ECO:0007669"/>
    <property type="project" value="UniProtKB-SubCell"/>
</dbReference>
<dbReference type="Proteomes" id="UP000504634">
    <property type="component" value="Unplaced"/>
</dbReference>
<dbReference type="InterPro" id="IPR023614">
    <property type="entry name" value="Porin_dom_sf"/>
</dbReference>
<keyword evidence="8" id="KW-0496">Mitochondrion</keyword>
<keyword evidence="5" id="KW-0812">Transmembrane</keyword>
<dbReference type="GO" id="GO:0008320">
    <property type="term" value="F:protein transmembrane transporter activity"/>
    <property type="evidence" value="ECO:0007669"/>
    <property type="project" value="InterPro"/>
</dbReference>
<keyword evidence="3" id="KW-0813">Transport</keyword>
<evidence type="ECO:0000256" key="10">
    <source>
        <dbReference type="SAM" id="MobiDB-lite"/>
    </source>
</evidence>
<keyword evidence="9" id="KW-0472">Membrane</keyword>
<evidence type="ECO:0000256" key="8">
    <source>
        <dbReference type="ARBA" id="ARBA00023128"/>
    </source>
</evidence>
<name>A0A6J2U0H2_DROLE</name>
<evidence type="ECO:0000256" key="6">
    <source>
        <dbReference type="ARBA" id="ARBA00022787"/>
    </source>
</evidence>
<evidence type="ECO:0000256" key="7">
    <source>
        <dbReference type="ARBA" id="ARBA00022927"/>
    </source>
</evidence>
<feature type="region of interest" description="Disordered" evidence="10">
    <location>
        <begin position="86"/>
        <end position="118"/>
    </location>
</feature>